<dbReference type="PROSITE" id="PS51192">
    <property type="entry name" value="HELICASE_ATP_BIND_1"/>
    <property type="match status" value="1"/>
</dbReference>
<dbReference type="SUPFAM" id="SSF52540">
    <property type="entry name" value="P-loop containing nucleoside triphosphate hydrolases"/>
    <property type="match status" value="1"/>
</dbReference>
<dbReference type="SMART" id="SM00490">
    <property type="entry name" value="HELICc"/>
    <property type="match status" value="1"/>
</dbReference>
<dbReference type="Gene3D" id="3.40.50.10810">
    <property type="entry name" value="Tandem AAA-ATPase domain"/>
    <property type="match status" value="1"/>
</dbReference>
<dbReference type="InterPro" id="IPR027417">
    <property type="entry name" value="P-loop_NTPase"/>
</dbReference>
<dbReference type="EMBL" id="SWMS01000039">
    <property type="protein sequence ID" value="TKG60251.1"/>
    <property type="molecule type" value="Genomic_DNA"/>
</dbReference>
<dbReference type="InterPro" id="IPR038718">
    <property type="entry name" value="SNF2-like_sf"/>
</dbReference>
<gene>
    <name evidence="4" type="ORF">FCN18_35805</name>
</gene>
<organism evidence="4 5">
    <name type="scientific">Prauserella endophytica</name>
    <dbReference type="NCBI Taxonomy" id="1592324"/>
    <lineage>
        <taxon>Bacteria</taxon>
        <taxon>Bacillati</taxon>
        <taxon>Actinomycetota</taxon>
        <taxon>Actinomycetes</taxon>
        <taxon>Pseudonocardiales</taxon>
        <taxon>Pseudonocardiaceae</taxon>
        <taxon>Prauserella</taxon>
        <taxon>Prauserella coralliicola group</taxon>
    </lineage>
</organism>
<name>A0ABY2RUL3_9PSEU</name>
<dbReference type="InterPro" id="IPR014001">
    <property type="entry name" value="Helicase_ATP-bd"/>
</dbReference>
<evidence type="ECO:0000313" key="4">
    <source>
        <dbReference type="EMBL" id="TKG60251.1"/>
    </source>
</evidence>
<comment type="caution">
    <text evidence="4">The sequence shown here is derived from an EMBL/GenBank/DDBJ whole genome shotgun (WGS) entry which is preliminary data.</text>
</comment>
<evidence type="ECO:0000256" key="1">
    <source>
        <dbReference type="ARBA" id="ARBA00022801"/>
    </source>
</evidence>
<accession>A0ABY2RUL3</accession>
<dbReference type="CDD" id="cd18793">
    <property type="entry name" value="SF2_C_SNF"/>
    <property type="match status" value="1"/>
</dbReference>
<dbReference type="PROSITE" id="PS51194">
    <property type="entry name" value="HELICASE_CTER"/>
    <property type="match status" value="1"/>
</dbReference>
<dbReference type="SMART" id="SM00487">
    <property type="entry name" value="DEXDc"/>
    <property type="match status" value="1"/>
</dbReference>
<sequence length="1088" mass="119481">MRPAHRLLRVTVSRRHQESDLFEKGQRVRVNSAGVPEFATIRFVLPGDEPGAFDLILVDDEDRRHEVNLVAGDTETVRALVSDGGASSARVLAGMWTRWMAAAATNAESSAMASTPLKPYAHQTTAVYGAMLPQPLLRFLLADEPGTGKTIMAGLYLREMQRLGLVKRAIVVCPANLATKWVDDFDRLLGGGLRQLTSATIREDALNSNDLWVVSLELAAVNPAVQDAIRPDRAGWDLVIFDEAHRLTPTAAGFHQVGRLLAMNTPRALLMTATPHRGKEWLFRHLLHLVDPAIYPDPGADPNVDLTALRPGPIHFLRRMKEDLVDYDGKTRLFKGRTAHNRSVPLSRTEYSYYQAAVDMVDQYFPPAAQPLARMVYGKRAASSLYALAETLRRRHTHMGQMSEAEAALNADRDDQGDDSEIDEAKVVHAASTAARAERAAIKTLIDQVDATVADPAIEPSKWIRLTEDCLAEHGIRPGNAEQAVIFTEYADSAKWITQRLQSEGYTARTYSGRQSKPDRDEVRRAFMRGEFQIIVTTDAGNEGIDLQAAHVLVNYDIPWSLVRLEQRMGRIHRVGQDREVFLYNLVATDTREGDTLLRLLDNFVTAANELRGQMFDSLSAVAEITGVDYDKWLSDLYGNDEVRKQNAIDAARAIQTQELARAARQVRDTERKLASQVDAVAALTLLQRDLFARVNPAIVEAYLDRLDAAKLLRAEPTAAGPGFRRIALTDGALPASLGGGSEVHIATSGDALRAAAGSIDVGDTITLGPGEPGFTDLIALADHNLAEDVYQSGAAEDPTSLTPYDLYAYQATLTESDGKRASVWATLIKVDDSGQARAVRWEALANLVPTTRVGTGPHPARQASAANAAHNVAHQTVEEHRRVRADWFAQARKDLNNLPLSLTDGITDRDTRLALRHRLQAQTAERLEELGRLVSVQLTVPKLVSRIRVHAAADPTVAAEIDSEMVSMRHVHQLLESDGWAVEDVHTEGRGYDLEARRNRQIRHVEVKGVLGSAASSGIRMTGNEVLIATQHRKDYWLYVVDECADGKGAFFGAYQDPATLFAADMTGDAIFRVPGSSLKNAPGSNV</sequence>
<dbReference type="InterPro" id="IPR001650">
    <property type="entry name" value="Helicase_C-like"/>
</dbReference>
<evidence type="ECO:0000259" key="2">
    <source>
        <dbReference type="PROSITE" id="PS51192"/>
    </source>
</evidence>
<evidence type="ECO:0000313" key="5">
    <source>
        <dbReference type="Proteomes" id="UP000309992"/>
    </source>
</evidence>
<dbReference type="Pfam" id="PF13020">
    <property type="entry name" value="NOV_C"/>
    <property type="match status" value="1"/>
</dbReference>
<dbReference type="InterPro" id="IPR049730">
    <property type="entry name" value="SNF2/RAD54-like_C"/>
</dbReference>
<dbReference type="Pfam" id="PF00176">
    <property type="entry name" value="SNF2-rel_dom"/>
    <property type="match status" value="1"/>
</dbReference>
<feature type="domain" description="Helicase ATP-binding" evidence="2">
    <location>
        <begin position="130"/>
        <end position="293"/>
    </location>
</feature>
<dbReference type="Proteomes" id="UP000309992">
    <property type="component" value="Unassembled WGS sequence"/>
</dbReference>
<dbReference type="PANTHER" id="PTHR45766">
    <property type="entry name" value="DNA ANNEALING HELICASE AND ENDONUCLEASE ZRANB3 FAMILY MEMBER"/>
    <property type="match status" value="1"/>
</dbReference>
<dbReference type="InterPro" id="IPR024975">
    <property type="entry name" value="NOV_C"/>
</dbReference>
<feature type="domain" description="Helicase C-terminal" evidence="3">
    <location>
        <begin position="462"/>
        <end position="619"/>
    </location>
</feature>
<dbReference type="Gene3D" id="3.40.50.300">
    <property type="entry name" value="P-loop containing nucleotide triphosphate hydrolases"/>
    <property type="match status" value="1"/>
</dbReference>
<keyword evidence="1" id="KW-0378">Hydrolase</keyword>
<dbReference type="InterPro" id="IPR000330">
    <property type="entry name" value="SNF2_N"/>
</dbReference>
<proteinExistence type="predicted"/>
<dbReference type="Pfam" id="PF00271">
    <property type="entry name" value="Helicase_C"/>
    <property type="match status" value="1"/>
</dbReference>
<evidence type="ECO:0000259" key="3">
    <source>
        <dbReference type="PROSITE" id="PS51194"/>
    </source>
</evidence>
<keyword evidence="5" id="KW-1185">Reference proteome</keyword>
<reference evidence="4 5" key="1">
    <citation type="journal article" date="2015" name="Antonie Van Leeuwenhoek">
        <title>Prauserella endophytica sp. nov., an endophytic actinobacterium isolated from Tamarix taklamakanensis.</title>
        <authorList>
            <person name="Liu J.M."/>
            <person name="Habden X."/>
            <person name="Guo L."/>
            <person name="Tuo L."/>
            <person name="Jiang Z.K."/>
            <person name="Liu S.W."/>
            <person name="Liu X.F."/>
            <person name="Chen L."/>
            <person name="Li R.F."/>
            <person name="Zhang Y.Q."/>
            <person name="Sun C.H."/>
        </authorList>
    </citation>
    <scope>NUCLEOTIDE SEQUENCE [LARGE SCALE GENOMIC DNA]</scope>
    <source>
        <strain evidence="4 5">CGMCC 4.7182</strain>
    </source>
</reference>
<dbReference type="PANTHER" id="PTHR45766:SF6">
    <property type="entry name" value="SWI_SNF-RELATED MATRIX-ASSOCIATED ACTIN-DEPENDENT REGULATOR OF CHROMATIN SUBFAMILY A-LIKE PROTEIN 1"/>
    <property type="match status" value="1"/>
</dbReference>
<protein>
    <submittedName>
        <fullName evidence="4">DUF3883 domain-containing protein</fullName>
    </submittedName>
</protein>